<sequence>MFATGATAAGAVIGGIAGKAMEPLVKPGQKKTEPMQEEKEQELTADVETQLEAARERLRRLNEEPDAPASTGGT</sequence>
<reference evidence="2 3" key="1">
    <citation type="submission" date="2011-04" db="EMBL/GenBank/DDBJ databases">
        <title>The Genome Sequence of Clostridium citroniae WAL-19142.</title>
        <authorList>
            <consortium name="The Broad Institute Genome Sequencing Platform"/>
            <person name="Earl A."/>
            <person name="Ward D."/>
            <person name="Feldgarden M."/>
            <person name="Gevers D."/>
            <person name="Warren Y.A."/>
            <person name="Tyrrell K.L."/>
            <person name="Citron D.M."/>
            <person name="Goldstein E.J."/>
            <person name="Daigneault M."/>
            <person name="Allen-Vercoe E."/>
            <person name="Young S.K."/>
            <person name="Zeng Q."/>
            <person name="Gargeya S."/>
            <person name="Fitzgerald M."/>
            <person name="Haas B."/>
            <person name="Abouelleil A."/>
            <person name="Alvarado L."/>
            <person name="Arachchi H.M."/>
            <person name="Berlin A."/>
            <person name="Brown A."/>
            <person name="Chapman S.B."/>
            <person name="Chen Z."/>
            <person name="Dunbar C."/>
            <person name="Freedman E."/>
            <person name="Gearin G."/>
            <person name="Gellesch M."/>
            <person name="Goldberg J."/>
            <person name="Griggs A."/>
            <person name="Gujja S."/>
            <person name="Heilman E.R."/>
            <person name="Heiman D."/>
            <person name="Howarth C."/>
            <person name="Larson L."/>
            <person name="Lui A."/>
            <person name="MacDonald P.J."/>
            <person name="Mehta T."/>
            <person name="Montmayeur A."/>
            <person name="Murphy C."/>
            <person name="Neiman D."/>
            <person name="Pearson M."/>
            <person name="Priest M."/>
            <person name="Roberts A."/>
            <person name="Saif S."/>
            <person name="Shea T."/>
            <person name="Shenoy N."/>
            <person name="Sisk P."/>
            <person name="Stolte C."/>
            <person name="Sykes S."/>
            <person name="White J."/>
            <person name="Yandava C."/>
            <person name="Wortman J."/>
            <person name="Nusbaum C."/>
            <person name="Birren B."/>
        </authorList>
    </citation>
    <scope>NUCLEOTIDE SEQUENCE [LARGE SCALE GENOMIC DNA]</scope>
    <source>
        <strain evidence="2 3">WAL-19142</strain>
    </source>
</reference>
<gene>
    <name evidence="2" type="ORF">HMPREF9470_05599</name>
</gene>
<accession>A0A0J9BCR9</accession>
<dbReference type="RefSeq" id="WP_048931336.1">
    <property type="nucleotide sequence ID" value="NZ_KQ235889.1"/>
</dbReference>
<protein>
    <submittedName>
        <fullName evidence="2">Uncharacterized protein</fullName>
    </submittedName>
</protein>
<feature type="compositionally biased region" description="Basic and acidic residues" evidence="1">
    <location>
        <begin position="30"/>
        <end position="42"/>
    </location>
</feature>
<dbReference type="GeneID" id="93166654"/>
<comment type="caution">
    <text evidence="2">The sequence shown here is derived from an EMBL/GenBank/DDBJ whole genome shotgun (WGS) entry which is preliminary data.</text>
</comment>
<dbReference type="PATRIC" id="fig|742734.4.peg.5997"/>
<name>A0A0J9BCR9_9FIRM</name>
<feature type="compositionally biased region" description="Low complexity" evidence="1">
    <location>
        <begin position="1"/>
        <end position="11"/>
    </location>
</feature>
<dbReference type="EMBL" id="ADLK01000061">
    <property type="protein sequence ID" value="KMW10086.1"/>
    <property type="molecule type" value="Genomic_DNA"/>
</dbReference>
<evidence type="ECO:0000313" key="2">
    <source>
        <dbReference type="EMBL" id="KMW10086.1"/>
    </source>
</evidence>
<dbReference type="AlphaFoldDB" id="A0A0J9BCR9"/>
<organism evidence="2 3">
    <name type="scientific">[Clostridium] citroniae WAL-19142</name>
    <dbReference type="NCBI Taxonomy" id="742734"/>
    <lineage>
        <taxon>Bacteria</taxon>
        <taxon>Bacillati</taxon>
        <taxon>Bacillota</taxon>
        <taxon>Clostridia</taxon>
        <taxon>Lachnospirales</taxon>
        <taxon>Lachnospiraceae</taxon>
        <taxon>Enterocloster</taxon>
    </lineage>
</organism>
<dbReference type="Proteomes" id="UP000037392">
    <property type="component" value="Unassembled WGS sequence"/>
</dbReference>
<evidence type="ECO:0000256" key="1">
    <source>
        <dbReference type="SAM" id="MobiDB-lite"/>
    </source>
</evidence>
<feature type="region of interest" description="Disordered" evidence="1">
    <location>
        <begin position="1"/>
        <end position="46"/>
    </location>
</feature>
<evidence type="ECO:0000313" key="3">
    <source>
        <dbReference type="Proteomes" id="UP000037392"/>
    </source>
</evidence>
<proteinExistence type="predicted"/>